<feature type="active site" description="Proton donor/acceptor" evidence="13">
    <location>
        <position position="325"/>
    </location>
</feature>
<keyword evidence="11 13" id="KW-0961">Cell wall biogenesis/degradation</keyword>
<dbReference type="Gene3D" id="2.60.40.3710">
    <property type="match status" value="1"/>
</dbReference>
<dbReference type="Pfam" id="PF17964">
    <property type="entry name" value="Big_10"/>
    <property type="match status" value="1"/>
</dbReference>
<dbReference type="PANTHER" id="PTHR30582:SF2">
    <property type="entry name" value="L,D-TRANSPEPTIDASE YCIB-RELATED"/>
    <property type="match status" value="1"/>
</dbReference>
<dbReference type="InterPro" id="IPR038063">
    <property type="entry name" value="Transpep_catalytic_dom"/>
</dbReference>
<feature type="active site" description="Nucleophile" evidence="13">
    <location>
        <position position="343"/>
    </location>
</feature>
<dbReference type="GO" id="GO:0008360">
    <property type="term" value="P:regulation of cell shape"/>
    <property type="evidence" value="ECO:0007669"/>
    <property type="project" value="UniProtKB-UniRule"/>
</dbReference>
<protein>
    <submittedName>
        <fullName evidence="16">Lipoprotein-anchoring transpeptidase ErfK/SrfK</fullName>
    </submittedName>
</protein>
<organism evidence="16 17">
    <name type="scientific">Williamsia sterculiae</name>
    <dbReference type="NCBI Taxonomy" id="1344003"/>
    <lineage>
        <taxon>Bacteria</taxon>
        <taxon>Bacillati</taxon>
        <taxon>Actinomycetota</taxon>
        <taxon>Actinomycetes</taxon>
        <taxon>Mycobacteriales</taxon>
        <taxon>Nocardiaceae</taxon>
        <taxon>Williamsia</taxon>
    </lineage>
</organism>
<dbReference type="Gene3D" id="2.40.440.10">
    <property type="entry name" value="L,D-transpeptidase catalytic domain-like"/>
    <property type="match status" value="1"/>
</dbReference>
<feature type="chain" id="PRO_5038662794" evidence="14">
    <location>
        <begin position="25"/>
        <end position="395"/>
    </location>
</feature>
<dbReference type="InterPro" id="IPR050979">
    <property type="entry name" value="LD-transpeptidase"/>
</dbReference>
<evidence type="ECO:0000256" key="7">
    <source>
        <dbReference type="ARBA" id="ARBA00023136"/>
    </source>
</evidence>
<dbReference type="FunFam" id="2.40.440.10:FF:000005">
    <property type="entry name" value="L,D-transpeptidase 2"/>
    <property type="match status" value="1"/>
</dbReference>
<keyword evidence="4 14" id="KW-0732">Signal</keyword>
<dbReference type="PROSITE" id="PS52029">
    <property type="entry name" value="LD_TPASE"/>
    <property type="match status" value="1"/>
</dbReference>
<dbReference type="InterPro" id="IPR041280">
    <property type="entry name" value="Big_10"/>
</dbReference>
<keyword evidence="6 13" id="KW-0573">Peptidoglycan synthesis</keyword>
<keyword evidence="10" id="KW-0012">Acyltransferase</keyword>
<proteinExistence type="predicted"/>
<dbReference type="AlphaFoldDB" id="A0A1N7GKN2"/>
<dbReference type="PROSITE" id="PS51257">
    <property type="entry name" value="PROKAR_LIPOPROTEIN"/>
    <property type="match status" value="1"/>
</dbReference>
<dbReference type="GO" id="GO:0071555">
    <property type="term" value="P:cell wall organization"/>
    <property type="evidence" value="ECO:0007669"/>
    <property type="project" value="UniProtKB-UniRule"/>
</dbReference>
<keyword evidence="5 13" id="KW-0133">Cell shape</keyword>
<sequence length="395" mass="41761">MKSFATTAVLAVLLLLVAACSSTSNPKYPDQVGALGGFDELMRPSVTVTGFNGAPVTDRSQGIQPGAPITVTSANGRLTDVALTSDDGAVQGTMSPDGRSWTSKGTFGFGETYTLVADARGVDGVAGRKLSFTTTSPSQLTDAYLLPDDGETVGVGQPVAVQFDEPITNKAAAQKAITVTTNPPVQGAFYWISDSQVRWRPEHYWKPGTKVNVAVNTKGIDLGDGLYGDNSVKSNFTIGREMISVADDKTKTITVSMNGKVVRTMPTSMGKDSTPTNNGVYIVAEREPSVIMDSSTYGVPVNSPGGYKETVYDATRISYSGIYVHSAPWSLGDQGVDDVSNGCLNVSPDNAEWFLQNSLRGDIVVAKNTVGPILPGDDGLGDWNIPWSKWSHGNA</sequence>
<dbReference type="Pfam" id="PF03734">
    <property type="entry name" value="YkuD"/>
    <property type="match status" value="1"/>
</dbReference>
<dbReference type="GO" id="GO:0005576">
    <property type="term" value="C:extracellular region"/>
    <property type="evidence" value="ECO:0007669"/>
    <property type="project" value="TreeGrafter"/>
</dbReference>
<dbReference type="PANTHER" id="PTHR30582">
    <property type="entry name" value="L,D-TRANSPEPTIDASE"/>
    <property type="match status" value="1"/>
</dbReference>
<dbReference type="CDD" id="cd16913">
    <property type="entry name" value="YkuD_like"/>
    <property type="match status" value="1"/>
</dbReference>
<evidence type="ECO:0000256" key="1">
    <source>
        <dbReference type="ARBA" id="ARBA00004752"/>
    </source>
</evidence>
<dbReference type="SUPFAM" id="SSF141523">
    <property type="entry name" value="L,D-transpeptidase catalytic domain-like"/>
    <property type="match status" value="1"/>
</dbReference>
<evidence type="ECO:0000256" key="6">
    <source>
        <dbReference type="ARBA" id="ARBA00022984"/>
    </source>
</evidence>
<evidence type="ECO:0000313" key="16">
    <source>
        <dbReference type="EMBL" id="SIS13137.1"/>
    </source>
</evidence>
<dbReference type="GO" id="GO:0018104">
    <property type="term" value="P:peptidoglycan-protein cross-linking"/>
    <property type="evidence" value="ECO:0007669"/>
    <property type="project" value="TreeGrafter"/>
</dbReference>
<keyword evidence="7" id="KW-0472">Membrane</keyword>
<dbReference type="UniPathway" id="UPA00219"/>
<evidence type="ECO:0000313" key="17">
    <source>
        <dbReference type="Proteomes" id="UP000186218"/>
    </source>
</evidence>
<dbReference type="Proteomes" id="UP000186218">
    <property type="component" value="Unassembled WGS sequence"/>
</dbReference>
<dbReference type="RefSeq" id="WP_076480792.1">
    <property type="nucleotide sequence ID" value="NZ_FTNT01000008.1"/>
</dbReference>
<keyword evidence="3" id="KW-0808">Transferase</keyword>
<evidence type="ECO:0000256" key="8">
    <source>
        <dbReference type="ARBA" id="ARBA00023139"/>
    </source>
</evidence>
<evidence type="ECO:0000256" key="2">
    <source>
        <dbReference type="ARBA" id="ARBA00022475"/>
    </source>
</evidence>
<evidence type="ECO:0000256" key="12">
    <source>
        <dbReference type="ARBA" id="ARBA00060592"/>
    </source>
</evidence>
<evidence type="ECO:0000259" key="15">
    <source>
        <dbReference type="PROSITE" id="PS52029"/>
    </source>
</evidence>
<keyword evidence="17" id="KW-1185">Reference proteome</keyword>
<evidence type="ECO:0000256" key="3">
    <source>
        <dbReference type="ARBA" id="ARBA00022679"/>
    </source>
</evidence>
<dbReference type="STRING" id="1344003.SAMN05445060_2917"/>
<accession>A0A1N7GKN2</accession>
<evidence type="ECO:0000256" key="13">
    <source>
        <dbReference type="PROSITE-ProRule" id="PRU01373"/>
    </source>
</evidence>
<evidence type="ECO:0000256" key="9">
    <source>
        <dbReference type="ARBA" id="ARBA00023288"/>
    </source>
</evidence>
<evidence type="ECO:0000256" key="11">
    <source>
        <dbReference type="ARBA" id="ARBA00023316"/>
    </source>
</evidence>
<keyword evidence="8" id="KW-0564">Palmitate</keyword>
<dbReference type="InterPro" id="IPR005490">
    <property type="entry name" value="LD_TPept_cat_dom"/>
</dbReference>
<reference evidence="16 17" key="1">
    <citation type="submission" date="2017-01" db="EMBL/GenBank/DDBJ databases">
        <authorList>
            <person name="Mah S.A."/>
            <person name="Swanson W.J."/>
            <person name="Moy G.W."/>
            <person name="Vacquier V.D."/>
        </authorList>
    </citation>
    <scope>NUCLEOTIDE SEQUENCE [LARGE SCALE GENOMIC DNA]</scope>
    <source>
        <strain evidence="16 17">CPCC 203464</strain>
    </source>
</reference>
<keyword evidence="9 16" id="KW-0449">Lipoprotein</keyword>
<name>A0A1N7GKN2_9NOCA</name>
<evidence type="ECO:0000256" key="5">
    <source>
        <dbReference type="ARBA" id="ARBA00022960"/>
    </source>
</evidence>
<gene>
    <name evidence="16" type="ORF">SAMN05445060_2917</name>
</gene>
<evidence type="ECO:0000256" key="14">
    <source>
        <dbReference type="SAM" id="SignalP"/>
    </source>
</evidence>
<comment type="pathway">
    <text evidence="12">Glycan biosynthesis.</text>
</comment>
<keyword evidence="2" id="KW-1003">Cell membrane</keyword>
<dbReference type="EMBL" id="FTNT01000008">
    <property type="protein sequence ID" value="SIS13137.1"/>
    <property type="molecule type" value="Genomic_DNA"/>
</dbReference>
<dbReference type="GO" id="GO:0071972">
    <property type="term" value="F:peptidoglycan L,D-transpeptidase activity"/>
    <property type="evidence" value="ECO:0007669"/>
    <property type="project" value="TreeGrafter"/>
</dbReference>
<feature type="signal peptide" evidence="14">
    <location>
        <begin position="1"/>
        <end position="24"/>
    </location>
</feature>
<feature type="domain" description="L,D-TPase catalytic" evidence="15">
    <location>
        <begin position="242"/>
        <end position="367"/>
    </location>
</feature>
<dbReference type="Gene3D" id="2.60.40.3780">
    <property type="match status" value="1"/>
</dbReference>
<evidence type="ECO:0000256" key="4">
    <source>
        <dbReference type="ARBA" id="ARBA00022729"/>
    </source>
</evidence>
<dbReference type="CDD" id="cd13432">
    <property type="entry name" value="LDT_IgD_like_2"/>
    <property type="match status" value="1"/>
</dbReference>
<dbReference type="GO" id="GO:0016746">
    <property type="term" value="F:acyltransferase activity"/>
    <property type="evidence" value="ECO:0007669"/>
    <property type="project" value="UniProtKB-KW"/>
</dbReference>
<comment type="pathway">
    <text evidence="1 13">Cell wall biogenesis; peptidoglycan biosynthesis.</text>
</comment>
<evidence type="ECO:0000256" key="10">
    <source>
        <dbReference type="ARBA" id="ARBA00023315"/>
    </source>
</evidence>